<dbReference type="AlphaFoldDB" id="A0A9W3D8B6"/>
<proteinExistence type="predicted"/>
<dbReference type="OrthoDB" id="1106187at2759"/>
<dbReference type="CDD" id="cd04480">
    <property type="entry name" value="RPA1_DBD_A_like"/>
    <property type="match status" value="1"/>
</dbReference>
<reference evidence="2" key="1">
    <citation type="journal article" date="2019" name="Database">
        <title>The radish genome database (RadishGD): an integrated information resource for radish genomics.</title>
        <authorList>
            <person name="Yu H.J."/>
            <person name="Baek S."/>
            <person name="Lee Y.J."/>
            <person name="Cho A."/>
            <person name="Mun J.H."/>
        </authorList>
    </citation>
    <scope>NUCLEOTIDE SEQUENCE [LARGE SCALE GENOMIC DNA]</scope>
    <source>
        <strain evidence="2">cv. WK10039</strain>
    </source>
</reference>
<organism evidence="2 3">
    <name type="scientific">Raphanus sativus</name>
    <name type="common">Radish</name>
    <name type="synonym">Raphanus raphanistrum var. sativus</name>
    <dbReference type="NCBI Taxonomy" id="3726"/>
    <lineage>
        <taxon>Eukaryota</taxon>
        <taxon>Viridiplantae</taxon>
        <taxon>Streptophyta</taxon>
        <taxon>Embryophyta</taxon>
        <taxon>Tracheophyta</taxon>
        <taxon>Spermatophyta</taxon>
        <taxon>Magnoliopsida</taxon>
        <taxon>eudicotyledons</taxon>
        <taxon>Gunneridae</taxon>
        <taxon>Pentapetalae</taxon>
        <taxon>rosids</taxon>
        <taxon>malvids</taxon>
        <taxon>Brassicales</taxon>
        <taxon>Brassicaceae</taxon>
        <taxon>Brassiceae</taxon>
        <taxon>Raphanus</taxon>
    </lineage>
</organism>
<dbReference type="Pfam" id="PF02721">
    <property type="entry name" value="DUF223"/>
    <property type="match status" value="1"/>
</dbReference>
<dbReference type="RefSeq" id="XP_056860115.1">
    <property type="nucleotide sequence ID" value="XM_057004135.1"/>
</dbReference>
<sequence length="122" mass="13903">MAITKVFFSDLRAGRCSSVVEARLLRFWEAKNVKRDGELMWMDLLIVDVNLTVMQVTISPGRLPQFCDSLRAGAMFSVAGFEVSRCVQNFRLTDSSLMICFNETTSFEELTEPFPDYSPEML</sequence>
<evidence type="ECO:0000259" key="1">
    <source>
        <dbReference type="Pfam" id="PF02721"/>
    </source>
</evidence>
<gene>
    <name evidence="3" type="primary">LOC108841222</name>
</gene>
<dbReference type="InterPro" id="IPR012340">
    <property type="entry name" value="NA-bd_OB-fold"/>
</dbReference>
<protein>
    <submittedName>
        <fullName evidence="3">Uncharacterized protein LOC108841222</fullName>
    </submittedName>
</protein>
<dbReference type="SUPFAM" id="SSF50249">
    <property type="entry name" value="Nucleic acid-binding proteins"/>
    <property type="match status" value="1"/>
</dbReference>
<dbReference type="GeneID" id="108841222"/>
<dbReference type="Proteomes" id="UP000504610">
    <property type="component" value="Chromosome 2"/>
</dbReference>
<name>A0A9W3D8B6_RAPSA</name>
<accession>A0A9W3D8B6</accession>
<dbReference type="Gene3D" id="2.40.50.140">
    <property type="entry name" value="Nucleic acid-binding proteins"/>
    <property type="match status" value="1"/>
</dbReference>
<feature type="domain" description="Replication protein A 70 kDa DNA-binding subunit B/D first OB fold" evidence="1">
    <location>
        <begin position="19"/>
        <end position="107"/>
    </location>
</feature>
<evidence type="ECO:0000313" key="3">
    <source>
        <dbReference type="RefSeq" id="XP_056860115.1"/>
    </source>
</evidence>
<dbReference type="KEGG" id="rsz:108841222"/>
<evidence type="ECO:0000313" key="2">
    <source>
        <dbReference type="Proteomes" id="UP000504610"/>
    </source>
</evidence>
<dbReference type="InterPro" id="IPR003871">
    <property type="entry name" value="RFA1B/D_OB_1st"/>
</dbReference>
<reference evidence="3" key="2">
    <citation type="submission" date="2025-08" db="UniProtKB">
        <authorList>
            <consortium name="RefSeq"/>
        </authorList>
    </citation>
    <scope>IDENTIFICATION</scope>
    <source>
        <tissue evidence="3">Leaf</tissue>
    </source>
</reference>
<keyword evidence="2" id="KW-1185">Reference proteome</keyword>